<dbReference type="AlphaFoldDB" id="A0A7E4V6D2"/>
<name>A0A7E4V6D2_PANRE</name>
<keyword evidence="1" id="KW-1185">Reference proteome</keyword>
<proteinExistence type="predicted"/>
<dbReference type="WBParaSite" id="Pan_g17146.t2">
    <property type="protein sequence ID" value="Pan_g17146.t2"/>
    <property type="gene ID" value="Pan_g17146"/>
</dbReference>
<protein>
    <submittedName>
        <fullName evidence="2">RNA helicase</fullName>
    </submittedName>
</protein>
<sequence length="828" mass="92657">MFDYVAVLNNKWTVKLIASTQVHTVITNAPTPEDAVTALLQAAPPVSIKCTFVLSHALADRHRSIKALQKAGYINIETIDVLSLNMSSRILDLPLNCAVGDVVFVVSGHKEQLPWYDRHVVAIRKCENGWLALDKPISPRDALARYPSTRHFVIDDDAPEADKAEIIQFFGDGKVHLSALVPSNFEAMFILNRFNKGDLNGYEVLPYCHYDVLVQFGSECDTVTLTDRVPPFTISMDVDVGGASTVKIYADEHMPGDKLLVKTFKFKGAAFRTVEITVNVDKTLLPQVTLETEYFVIDALVVPSTIPANPVVSSYPKRQGATQSSVVYAVMDLSADVDCDYFLLVTYHRDETFEEEQLWSINGIISHINDPSALIIFCYSGFLQRERLKEFRDSCFKAGYRNIRLLSSQSVQFSMLLHTAVLSVSTGQRGVIGLWPYGYVIFENDGERLKTRKSAGLLSRVKYSEIAKYNVDFAVIQDFKCYIPKETFDCFRRSVPAENFHVVSLEGAKMVDVRPYTVILDGKKLDEFCPKFLWSLADGSDFNGCLFDDFCDFDILVESADYSIWKFIQTRFKSFPFTVIVDIEVEKESSFHVYLFKDLKEVLVEYDVPHDAKSVRCAISVESACDITVIVDVVDMLDDTDVSVIQSLNIVDDTGSLPILSKELSQPELDPPPTTILTFTSDNRAMIEADETYTGDAEVLAYVRLRSRKVPQVGKQAFSALKRHPHSVFYDITRLLATDFDPNYPHPMWSFKTTRGGDGKVVIHGGGNIKTTPIVLFGLVVNSTLLYIKEHIESDVTTLGIQLPLGCAISDDDLMAISEKIGVELVIC</sequence>
<evidence type="ECO:0000313" key="2">
    <source>
        <dbReference type="WBParaSite" id="Pan_g17146.t2"/>
    </source>
</evidence>
<organism evidence="1 2">
    <name type="scientific">Panagrellus redivivus</name>
    <name type="common">Microworm</name>
    <dbReference type="NCBI Taxonomy" id="6233"/>
    <lineage>
        <taxon>Eukaryota</taxon>
        <taxon>Metazoa</taxon>
        <taxon>Ecdysozoa</taxon>
        <taxon>Nematoda</taxon>
        <taxon>Chromadorea</taxon>
        <taxon>Rhabditida</taxon>
        <taxon>Tylenchina</taxon>
        <taxon>Panagrolaimomorpha</taxon>
        <taxon>Panagrolaimoidea</taxon>
        <taxon>Panagrolaimidae</taxon>
        <taxon>Panagrellus</taxon>
    </lineage>
</organism>
<evidence type="ECO:0000313" key="1">
    <source>
        <dbReference type="Proteomes" id="UP000492821"/>
    </source>
</evidence>
<accession>A0A7E4V6D2</accession>
<reference evidence="1" key="1">
    <citation type="journal article" date="2013" name="Genetics">
        <title>The draft genome and transcriptome of Panagrellus redivivus are shaped by the harsh demands of a free-living lifestyle.</title>
        <authorList>
            <person name="Srinivasan J."/>
            <person name="Dillman A.R."/>
            <person name="Macchietto M.G."/>
            <person name="Heikkinen L."/>
            <person name="Lakso M."/>
            <person name="Fracchia K.M."/>
            <person name="Antoshechkin I."/>
            <person name="Mortazavi A."/>
            <person name="Wong G."/>
            <person name="Sternberg P.W."/>
        </authorList>
    </citation>
    <scope>NUCLEOTIDE SEQUENCE [LARGE SCALE GENOMIC DNA]</scope>
    <source>
        <strain evidence="1">MT8872</strain>
    </source>
</reference>
<reference evidence="2" key="2">
    <citation type="submission" date="2020-10" db="UniProtKB">
        <authorList>
            <consortium name="WormBaseParasite"/>
        </authorList>
    </citation>
    <scope>IDENTIFICATION</scope>
</reference>
<dbReference type="Proteomes" id="UP000492821">
    <property type="component" value="Unassembled WGS sequence"/>
</dbReference>